<gene>
    <name evidence="3" type="ORF">BBRV_LOCUS88867</name>
</gene>
<proteinExistence type="predicted"/>
<dbReference type="PANTHER" id="PTHR24271">
    <property type="entry name" value="KALLIKREIN-RELATED"/>
    <property type="match status" value="1"/>
</dbReference>
<keyword evidence="1" id="KW-1015">Disulfide bond</keyword>
<dbReference type="InterPro" id="IPR009003">
    <property type="entry name" value="Peptidase_S1_PA"/>
</dbReference>
<dbReference type="GO" id="GO:0006508">
    <property type="term" value="P:proteolysis"/>
    <property type="evidence" value="ECO:0007669"/>
    <property type="project" value="InterPro"/>
</dbReference>
<evidence type="ECO:0000259" key="2">
    <source>
        <dbReference type="PROSITE" id="PS50240"/>
    </source>
</evidence>
<dbReference type="EMBL" id="CADCXW020000327">
    <property type="protein sequence ID" value="CAD1567636.1"/>
    <property type="molecule type" value="Genomic_DNA"/>
</dbReference>
<dbReference type="PROSITE" id="PS50240">
    <property type="entry name" value="TRYPSIN_DOM"/>
    <property type="match status" value="1"/>
</dbReference>
<name>A0A6V7KXM9_9HYME</name>
<dbReference type="Gene3D" id="2.40.10.10">
    <property type="entry name" value="Trypsin-like serine proteases"/>
    <property type="match status" value="2"/>
</dbReference>
<dbReference type="AlphaFoldDB" id="A0A6V7KXM9"/>
<sequence>MNQSITFDTGVQPVQYASSLPASNLVDLVGWGAVHKTTGSRVKYLHQVQLHLAEASICNKHCSESLTESEKCGKAHDGEGLCEGDPGAPVIHDKKLVGIFQRGEPCTHTDWPVFTNVVGLAPK</sequence>
<evidence type="ECO:0000313" key="3">
    <source>
        <dbReference type="EMBL" id="CAD1567636.1"/>
    </source>
</evidence>
<dbReference type="GO" id="GO:0004252">
    <property type="term" value="F:serine-type endopeptidase activity"/>
    <property type="evidence" value="ECO:0007669"/>
    <property type="project" value="InterPro"/>
</dbReference>
<organism evidence="3">
    <name type="scientific">Bracon brevicornis</name>
    <dbReference type="NCBI Taxonomy" id="1563983"/>
    <lineage>
        <taxon>Eukaryota</taxon>
        <taxon>Metazoa</taxon>
        <taxon>Ecdysozoa</taxon>
        <taxon>Arthropoda</taxon>
        <taxon>Hexapoda</taxon>
        <taxon>Insecta</taxon>
        <taxon>Pterygota</taxon>
        <taxon>Neoptera</taxon>
        <taxon>Endopterygota</taxon>
        <taxon>Hymenoptera</taxon>
        <taxon>Apocrita</taxon>
        <taxon>Ichneumonoidea</taxon>
        <taxon>Braconidae</taxon>
        <taxon>Braconinae</taxon>
        <taxon>Bracon</taxon>
    </lineage>
</organism>
<dbReference type="Pfam" id="PF00089">
    <property type="entry name" value="Trypsin"/>
    <property type="match status" value="1"/>
</dbReference>
<feature type="domain" description="Peptidase S1" evidence="2">
    <location>
        <begin position="1"/>
        <end position="123"/>
    </location>
</feature>
<dbReference type="PANTHER" id="PTHR24271:SF47">
    <property type="entry name" value="KALLIKREIN-1"/>
    <property type="match status" value="1"/>
</dbReference>
<dbReference type="GO" id="GO:0030141">
    <property type="term" value="C:secretory granule"/>
    <property type="evidence" value="ECO:0007669"/>
    <property type="project" value="TreeGrafter"/>
</dbReference>
<dbReference type="InterPro" id="IPR043504">
    <property type="entry name" value="Peptidase_S1_PA_chymotrypsin"/>
</dbReference>
<evidence type="ECO:0000256" key="1">
    <source>
        <dbReference type="ARBA" id="ARBA00023157"/>
    </source>
</evidence>
<dbReference type="InterPro" id="IPR001254">
    <property type="entry name" value="Trypsin_dom"/>
</dbReference>
<reference evidence="3" key="1">
    <citation type="submission" date="2020-07" db="EMBL/GenBank/DDBJ databases">
        <authorList>
            <person name="Ferguson B K."/>
        </authorList>
    </citation>
    <scope>NUCLEOTIDE SEQUENCE</scope>
    <source>
        <strain evidence="3">L06</strain>
    </source>
</reference>
<dbReference type="SUPFAM" id="SSF50494">
    <property type="entry name" value="Trypsin-like serine proteases"/>
    <property type="match status" value="1"/>
</dbReference>
<accession>A0A6V7KXM9</accession>
<protein>
    <recommendedName>
        <fullName evidence="2">Peptidase S1 domain-containing protein</fullName>
    </recommendedName>
</protein>